<dbReference type="EMBL" id="ML769542">
    <property type="protein sequence ID" value="KAE9394819.1"/>
    <property type="molecule type" value="Genomic_DNA"/>
</dbReference>
<name>A0A6A4H986_9AGAR</name>
<dbReference type="AlphaFoldDB" id="A0A6A4H986"/>
<evidence type="ECO:0000313" key="1">
    <source>
        <dbReference type="EMBL" id="KAE9394819.1"/>
    </source>
</evidence>
<reference evidence="1" key="1">
    <citation type="journal article" date="2019" name="Environ. Microbiol.">
        <title>Fungal ecological strategies reflected in gene transcription - a case study of two litter decomposers.</title>
        <authorList>
            <person name="Barbi F."/>
            <person name="Kohler A."/>
            <person name="Barry K."/>
            <person name="Baskaran P."/>
            <person name="Daum C."/>
            <person name="Fauchery L."/>
            <person name="Ihrmark K."/>
            <person name="Kuo A."/>
            <person name="LaButti K."/>
            <person name="Lipzen A."/>
            <person name="Morin E."/>
            <person name="Grigoriev I.V."/>
            <person name="Henrissat B."/>
            <person name="Lindahl B."/>
            <person name="Martin F."/>
        </authorList>
    </citation>
    <scope>NUCLEOTIDE SEQUENCE</scope>
    <source>
        <strain evidence="1">JB14</strain>
    </source>
</reference>
<sequence>MRDWIYSIILLNLPDLEHLRLQFLYASDPEADTFHNSYFQGLASRHPLKTLQINILIDSVEQTKWEFFYFTKDHNRIIPAPKLDANRFDRF</sequence>
<gene>
    <name evidence="1" type="ORF">BT96DRAFT_998142</name>
</gene>
<dbReference type="Proteomes" id="UP000799118">
    <property type="component" value="Unassembled WGS sequence"/>
</dbReference>
<proteinExistence type="predicted"/>
<protein>
    <submittedName>
        <fullName evidence="1">Uncharacterized protein</fullName>
    </submittedName>
</protein>
<organism evidence="1 2">
    <name type="scientific">Gymnopus androsaceus JB14</name>
    <dbReference type="NCBI Taxonomy" id="1447944"/>
    <lineage>
        <taxon>Eukaryota</taxon>
        <taxon>Fungi</taxon>
        <taxon>Dikarya</taxon>
        <taxon>Basidiomycota</taxon>
        <taxon>Agaricomycotina</taxon>
        <taxon>Agaricomycetes</taxon>
        <taxon>Agaricomycetidae</taxon>
        <taxon>Agaricales</taxon>
        <taxon>Marasmiineae</taxon>
        <taxon>Omphalotaceae</taxon>
        <taxon>Gymnopus</taxon>
    </lineage>
</organism>
<keyword evidence="2" id="KW-1185">Reference proteome</keyword>
<accession>A0A6A4H986</accession>
<evidence type="ECO:0000313" key="2">
    <source>
        <dbReference type="Proteomes" id="UP000799118"/>
    </source>
</evidence>